<protein>
    <submittedName>
        <fullName evidence="1">Uncharacterized protein</fullName>
    </submittedName>
</protein>
<dbReference type="AlphaFoldDB" id="A0A366M9U7"/>
<name>A0A366M9U7_9EURY</name>
<evidence type="ECO:0000313" key="2">
    <source>
        <dbReference type="Proteomes" id="UP000253099"/>
    </source>
</evidence>
<accession>A0A366M9U7</accession>
<sequence length="63" mass="7145">MDITELMITELFSDIQRDVFATYRTVSIVLAICSTVKNGRDVVSCEDVVVSYLTTFKLMFNVC</sequence>
<keyword evidence="2" id="KW-1185">Reference proteome</keyword>
<gene>
    <name evidence="1" type="ORF">ALNOE001_18540</name>
</gene>
<dbReference type="Proteomes" id="UP000253099">
    <property type="component" value="Unassembled WGS sequence"/>
</dbReference>
<proteinExistence type="predicted"/>
<comment type="caution">
    <text evidence="1">The sequence shown here is derived from an EMBL/GenBank/DDBJ whole genome shotgun (WGS) entry which is preliminary data.</text>
</comment>
<reference evidence="1 2" key="1">
    <citation type="submission" date="2018-06" db="EMBL/GenBank/DDBJ databases">
        <title>Genomic insight into two independent archaeal endosymbiosis events.</title>
        <authorList>
            <person name="Lind A.E."/>
            <person name="Lewis W.H."/>
            <person name="Spang A."/>
            <person name="Guy L."/>
            <person name="Embley M.T."/>
            <person name="Ettema T.J.G."/>
        </authorList>
    </citation>
    <scope>NUCLEOTIDE SEQUENCE [LARGE SCALE GENOMIC DNA]</scope>
    <source>
        <strain evidence="1">NOE</strain>
    </source>
</reference>
<organism evidence="1 2">
    <name type="scientific">Candidatus Methanobinarius endosymbioticus</name>
    <dbReference type="NCBI Taxonomy" id="2006182"/>
    <lineage>
        <taxon>Archaea</taxon>
        <taxon>Methanobacteriati</taxon>
        <taxon>Methanobacteriota</taxon>
        <taxon>Methanomada group</taxon>
        <taxon>Methanobacteria</taxon>
        <taxon>Methanobacteriales</taxon>
        <taxon>Methanobacteriaceae</taxon>
        <taxon>Candidatus Methanobinarius</taxon>
    </lineage>
</organism>
<evidence type="ECO:0000313" key="1">
    <source>
        <dbReference type="EMBL" id="RBQ22603.1"/>
    </source>
</evidence>
<dbReference type="EMBL" id="NIZT01000059">
    <property type="protein sequence ID" value="RBQ22603.1"/>
    <property type="molecule type" value="Genomic_DNA"/>
</dbReference>